<dbReference type="Pfam" id="PF01138">
    <property type="entry name" value="RNase_PH"/>
    <property type="match status" value="1"/>
</dbReference>
<keyword evidence="7" id="KW-0694">RNA-binding</keyword>
<evidence type="ECO:0000259" key="10">
    <source>
        <dbReference type="Pfam" id="PF01138"/>
    </source>
</evidence>
<dbReference type="InterPro" id="IPR001247">
    <property type="entry name" value="ExoRNase_PH_dom1"/>
</dbReference>
<reference evidence="11" key="1">
    <citation type="journal article" date="2021" name="New Phytol.">
        <title>Evolutionary innovations through gain and loss of genes in the ectomycorrhizal Boletales.</title>
        <authorList>
            <person name="Wu G."/>
            <person name="Miyauchi S."/>
            <person name="Morin E."/>
            <person name="Kuo A."/>
            <person name="Drula E."/>
            <person name="Varga T."/>
            <person name="Kohler A."/>
            <person name="Feng B."/>
            <person name="Cao Y."/>
            <person name="Lipzen A."/>
            <person name="Daum C."/>
            <person name="Hundley H."/>
            <person name="Pangilinan J."/>
            <person name="Johnson J."/>
            <person name="Barry K."/>
            <person name="LaButti K."/>
            <person name="Ng V."/>
            <person name="Ahrendt S."/>
            <person name="Min B."/>
            <person name="Choi I.G."/>
            <person name="Park H."/>
            <person name="Plett J.M."/>
            <person name="Magnuson J."/>
            <person name="Spatafora J.W."/>
            <person name="Nagy L.G."/>
            <person name="Henrissat B."/>
            <person name="Grigoriev I.V."/>
            <person name="Yang Z.L."/>
            <person name="Xu J."/>
            <person name="Martin F.M."/>
        </authorList>
    </citation>
    <scope>NUCLEOTIDE SEQUENCE</scope>
    <source>
        <strain evidence="11">KKN 215</strain>
    </source>
</reference>
<evidence type="ECO:0000256" key="6">
    <source>
        <dbReference type="ARBA" id="ARBA00022835"/>
    </source>
</evidence>
<dbReference type="GO" id="GO:0016075">
    <property type="term" value="P:rRNA catabolic process"/>
    <property type="evidence" value="ECO:0007669"/>
    <property type="project" value="TreeGrafter"/>
</dbReference>
<evidence type="ECO:0000256" key="4">
    <source>
        <dbReference type="ARBA" id="ARBA00022490"/>
    </source>
</evidence>
<dbReference type="CDD" id="cd11371">
    <property type="entry name" value="RNase_PH_MTR3"/>
    <property type="match status" value="1"/>
</dbReference>
<evidence type="ECO:0000256" key="8">
    <source>
        <dbReference type="ARBA" id="ARBA00023242"/>
    </source>
</evidence>
<organism evidence="11 12">
    <name type="scientific">Cristinia sonorae</name>
    <dbReference type="NCBI Taxonomy" id="1940300"/>
    <lineage>
        <taxon>Eukaryota</taxon>
        <taxon>Fungi</taxon>
        <taxon>Dikarya</taxon>
        <taxon>Basidiomycota</taxon>
        <taxon>Agaricomycotina</taxon>
        <taxon>Agaricomycetes</taxon>
        <taxon>Agaricomycetidae</taxon>
        <taxon>Agaricales</taxon>
        <taxon>Pleurotineae</taxon>
        <taxon>Stephanosporaceae</taxon>
        <taxon>Cristinia</taxon>
    </lineage>
</organism>
<dbReference type="SUPFAM" id="SSF54211">
    <property type="entry name" value="Ribosomal protein S5 domain 2-like"/>
    <property type="match status" value="1"/>
</dbReference>
<dbReference type="GO" id="GO:0006364">
    <property type="term" value="P:rRNA processing"/>
    <property type="evidence" value="ECO:0007669"/>
    <property type="project" value="UniProtKB-KW"/>
</dbReference>
<proteinExistence type="inferred from homology"/>
<keyword evidence="4" id="KW-0963">Cytoplasm</keyword>
<evidence type="ECO:0000256" key="9">
    <source>
        <dbReference type="SAM" id="MobiDB-lite"/>
    </source>
</evidence>
<evidence type="ECO:0000313" key="12">
    <source>
        <dbReference type="Proteomes" id="UP000813824"/>
    </source>
</evidence>
<evidence type="ECO:0000256" key="1">
    <source>
        <dbReference type="ARBA" id="ARBA00004123"/>
    </source>
</evidence>
<evidence type="ECO:0000256" key="7">
    <source>
        <dbReference type="ARBA" id="ARBA00022884"/>
    </source>
</evidence>
<evidence type="ECO:0000256" key="3">
    <source>
        <dbReference type="ARBA" id="ARBA00006678"/>
    </source>
</evidence>
<dbReference type="PANTHER" id="PTHR11953">
    <property type="entry name" value="EXOSOME COMPLEX COMPONENT"/>
    <property type="match status" value="1"/>
</dbReference>
<dbReference type="GO" id="GO:0034475">
    <property type="term" value="P:U4 snRNA 3'-end processing"/>
    <property type="evidence" value="ECO:0007669"/>
    <property type="project" value="TreeGrafter"/>
</dbReference>
<dbReference type="OrthoDB" id="2504340at2759"/>
<name>A0A8K0XUI4_9AGAR</name>
<evidence type="ECO:0000256" key="5">
    <source>
        <dbReference type="ARBA" id="ARBA00022552"/>
    </source>
</evidence>
<sequence length="261" mass="28453">MAQTNFDRRRLNGPEDSSRPVFDDDDDTIAKWSVGQPRKGRKPGDIRPIFLKPGLISQATGSAYIETDKTKLACAVYGPRQSRSTTYNEKGRLNIEVKFAPFSCKKRRTPIRDAEDRSIAVQIHQALLSAVRLELFPKSTIDIFITVLENDGLEGCITAGTVAASAALADAGIEMLGLVVACSATLVSSEVWLDPTEEETVHGVGSVIYSCIPALDILSNVWQTGQMSVEQVIQCMEACQERCADIHIVVAQALLENAKLS</sequence>
<dbReference type="EMBL" id="JAEVFJ010000002">
    <property type="protein sequence ID" value="KAH8106966.1"/>
    <property type="molecule type" value="Genomic_DNA"/>
</dbReference>
<dbReference type="InterPro" id="IPR020568">
    <property type="entry name" value="Ribosomal_Su5_D2-typ_SF"/>
</dbReference>
<dbReference type="GO" id="GO:0003723">
    <property type="term" value="F:RNA binding"/>
    <property type="evidence" value="ECO:0007669"/>
    <property type="project" value="UniProtKB-KW"/>
</dbReference>
<dbReference type="Gene3D" id="3.30.230.70">
    <property type="entry name" value="GHMP Kinase, N-terminal domain"/>
    <property type="match status" value="1"/>
</dbReference>
<dbReference type="GO" id="GO:0071051">
    <property type="term" value="P:poly(A)-dependent snoRNA 3'-end processing"/>
    <property type="evidence" value="ECO:0007669"/>
    <property type="project" value="TreeGrafter"/>
</dbReference>
<dbReference type="Proteomes" id="UP000813824">
    <property type="component" value="Unassembled WGS sequence"/>
</dbReference>
<dbReference type="GO" id="GO:0071028">
    <property type="term" value="P:nuclear mRNA surveillance"/>
    <property type="evidence" value="ECO:0007669"/>
    <property type="project" value="TreeGrafter"/>
</dbReference>
<dbReference type="InterPro" id="IPR036345">
    <property type="entry name" value="ExoRNase_PH_dom2_sf"/>
</dbReference>
<feature type="compositionally biased region" description="Basic and acidic residues" evidence="9">
    <location>
        <begin position="1"/>
        <end position="22"/>
    </location>
</feature>
<dbReference type="GO" id="GO:0005730">
    <property type="term" value="C:nucleolus"/>
    <property type="evidence" value="ECO:0007669"/>
    <property type="project" value="TreeGrafter"/>
</dbReference>
<protein>
    <submittedName>
        <fullName evidence="11">mRNA transport regulator 3</fullName>
    </submittedName>
</protein>
<dbReference type="InterPro" id="IPR050080">
    <property type="entry name" value="RNase_PH"/>
</dbReference>
<dbReference type="AlphaFoldDB" id="A0A8K0XUI4"/>
<dbReference type="GO" id="GO:0000177">
    <property type="term" value="C:cytoplasmic exosome (RNase complex)"/>
    <property type="evidence" value="ECO:0007669"/>
    <property type="project" value="TreeGrafter"/>
</dbReference>
<keyword evidence="6" id="KW-0271">Exosome</keyword>
<evidence type="ECO:0000313" key="11">
    <source>
        <dbReference type="EMBL" id="KAH8106966.1"/>
    </source>
</evidence>
<dbReference type="InterPro" id="IPR027408">
    <property type="entry name" value="PNPase/RNase_PH_dom_sf"/>
</dbReference>
<keyword evidence="12" id="KW-1185">Reference proteome</keyword>
<feature type="region of interest" description="Disordered" evidence="9">
    <location>
        <begin position="1"/>
        <end position="28"/>
    </location>
</feature>
<keyword evidence="5" id="KW-0698">rRNA processing</keyword>
<comment type="subcellular location">
    <subcellularLocation>
        <location evidence="2">Cytoplasm</location>
    </subcellularLocation>
    <subcellularLocation>
        <location evidence="1">Nucleus</location>
    </subcellularLocation>
</comment>
<feature type="domain" description="Exoribonuclease phosphorolytic" evidence="10">
    <location>
        <begin position="46"/>
        <end position="174"/>
    </location>
</feature>
<keyword evidence="8" id="KW-0539">Nucleus</keyword>
<comment type="caution">
    <text evidence="11">The sequence shown here is derived from an EMBL/GenBank/DDBJ whole genome shotgun (WGS) entry which is preliminary data.</text>
</comment>
<dbReference type="SUPFAM" id="SSF55666">
    <property type="entry name" value="Ribonuclease PH domain 2-like"/>
    <property type="match status" value="1"/>
</dbReference>
<comment type="similarity">
    <text evidence="3">Belongs to the RNase PH family.</text>
</comment>
<accession>A0A8K0XUI4</accession>
<evidence type="ECO:0000256" key="2">
    <source>
        <dbReference type="ARBA" id="ARBA00004496"/>
    </source>
</evidence>
<dbReference type="GO" id="GO:0000176">
    <property type="term" value="C:nuclear exosome (RNase complex)"/>
    <property type="evidence" value="ECO:0007669"/>
    <property type="project" value="TreeGrafter"/>
</dbReference>
<dbReference type="PANTHER" id="PTHR11953:SF2">
    <property type="entry name" value="EXOSOME COMPLEX COMPONENT MTR3"/>
    <property type="match status" value="1"/>
</dbReference>
<gene>
    <name evidence="11" type="ORF">BXZ70DRAFT_885653</name>
</gene>